<comment type="caution">
    <text evidence="1">The sequence shown here is derived from an EMBL/GenBank/DDBJ whole genome shotgun (WGS) entry which is preliminary data.</text>
</comment>
<accession>A0A835PEW3</accession>
<protein>
    <submittedName>
        <fullName evidence="1">Uncharacterized protein</fullName>
    </submittedName>
</protein>
<evidence type="ECO:0000313" key="2">
    <source>
        <dbReference type="Proteomes" id="UP000639772"/>
    </source>
</evidence>
<dbReference type="EMBL" id="JADCNM010000127">
    <property type="protein sequence ID" value="KAG0450407.1"/>
    <property type="molecule type" value="Genomic_DNA"/>
</dbReference>
<proteinExistence type="predicted"/>
<reference evidence="1 2" key="1">
    <citation type="journal article" date="2020" name="Nat. Food">
        <title>A phased Vanilla planifolia genome enables genetic improvement of flavour and production.</title>
        <authorList>
            <person name="Hasing T."/>
            <person name="Tang H."/>
            <person name="Brym M."/>
            <person name="Khazi F."/>
            <person name="Huang T."/>
            <person name="Chambers A.H."/>
        </authorList>
    </citation>
    <scope>NUCLEOTIDE SEQUENCE [LARGE SCALE GENOMIC DNA]</scope>
    <source>
        <tissue evidence="1">Leaf</tissue>
    </source>
</reference>
<evidence type="ECO:0000313" key="1">
    <source>
        <dbReference type="EMBL" id="KAG0450407.1"/>
    </source>
</evidence>
<sequence length="56" mass="6134">NAINWLVAWLKDGNAQSITMVNDQENNIHGEINLIVCHNAHPIKACHGSIICIDNG</sequence>
<dbReference type="AlphaFoldDB" id="A0A835PEW3"/>
<name>A0A835PEW3_VANPL</name>
<dbReference type="Proteomes" id="UP000639772">
    <property type="component" value="Unassembled WGS sequence"/>
</dbReference>
<feature type="non-terminal residue" evidence="1">
    <location>
        <position position="1"/>
    </location>
</feature>
<gene>
    <name evidence="1" type="ORF">HPP92_026770</name>
</gene>
<organism evidence="1 2">
    <name type="scientific">Vanilla planifolia</name>
    <name type="common">Vanilla</name>
    <dbReference type="NCBI Taxonomy" id="51239"/>
    <lineage>
        <taxon>Eukaryota</taxon>
        <taxon>Viridiplantae</taxon>
        <taxon>Streptophyta</taxon>
        <taxon>Embryophyta</taxon>
        <taxon>Tracheophyta</taxon>
        <taxon>Spermatophyta</taxon>
        <taxon>Magnoliopsida</taxon>
        <taxon>Liliopsida</taxon>
        <taxon>Asparagales</taxon>
        <taxon>Orchidaceae</taxon>
        <taxon>Vanilloideae</taxon>
        <taxon>Vanilleae</taxon>
        <taxon>Vanilla</taxon>
    </lineage>
</organism>